<accession>A0AAX2CFP5</accession>
<dbReference type="PANTHER" id="PTHR12215">
    <property type="entry name" value="PHOSPHOPANTETHEINE TRANSFERASE"/>
    <property type="match status" value="1"/>
</dbReference>
<dbReference type="EMBL" id="FMIK01000022">
    <property type="protein sequence ID" value="SCL90062.1"/>
    <property type="molecule type" value="Genomic_DNA"/>
</dbReference>
<evidence type="ECO:0000259" key="8">
    <source>
        <dbReference type="Pfam" id="PF22624"/>
    </source>
</evidence>
<dbReference type="RefSeq" id="WP_012093981.1">
    <property type="nucleotide sequence ID" value="NZ_CP024096.1"/>
</dbReference>
<dbReference type="GO" id="GO:0005829">
    <property type="term" value="C:cytosol"/>
    <property type="evidence" value="ECO:0007669"/>
    <property type="project" value="TreeGrafter"/>
</dbReference>
<sequence>MKVFALHIDRLLQTSEFHTLMKHISPERITKINQLVFPKDKHRSLLSEIFVRFIIQEELHLPNHNITFQVGPYGKPFVENLPSFHFNISHSGNWIVCAIDCHPIGIDIEKIAPIDYSIAKHFFCYEEYEDLMAKIEPERMAYFYHLWTIKESFVKQSGAGLTVPLHSFSISIDSSQNVHIRTIEKTNPVCIEILHIGTGYKSAVCSYKKNKPTKITYIKLEDLLFYTPFSRCKFFLPD</sequence>
<dbReference type="Pfam" id="PF22624">
    <property type="entry name" value="AASDHPPT_N"/>
    <property type="match status" value="1"/>
</dbReference>
<dbReference type="Proteomes" id="UP000242164">
    <property type="component" value="Unassembled WGS sequence"/>
</dbReference>
<keyword evidence="4" id="KW-0479">Metal-binding</keyword>
<feature type="domain" description="4'-phosphopantetheinyl transferase" evidence="7">
    <location>
        <begin position="103"/>
        <end position="205"/>
    </location>
</feature>
<dbReference type="InterPro" id="IPR008278">
    <property type="entry name" value="4-PPantetheinyl_Trfase_dom"/>
</dbReference>
<keyword evidence="5" id="KW-0460">Magnesium</keyword>
<evidence type="ECO:0000256" key="5">
    <source>
        <dbReference type="ARBA" id="ARBA00022842"/>
    </source>
</evidence>
<evidence type="ECO:0000313" key="9">
    <source>
        <dbReference type="EMBL" id="SCL90062.1"/>
    </source>
</evidence>
<dbReference type="PANTHER" id="PTHR12215:SF10">
    <property type="entry name" value="L-AMINOADIPATE-SEMIALDEHYDE DEHYDROGENASE-PHOSPHOPANTETHEINYL TRANSFERASE"/>
    <property type="match status" value="1"/>
</dbReference>
<dbReference type="InterPro" id="IPR004568">
    <property type="entry name" value="Ppantetheine-prot_Trfase_dom"/>
</dbReference>
<evidence type="ECO:0000256" key="4">
    <source>
        <dbReference type="ARBA" id="ARBA00022723"/>
    </source>
</evidence>
<name>A0AAX2CFP5_9BACI</name>
<protein>
    <submittedName>
        <fullName evidence="9">4-phosphopantetheinyl transferase Sfp</fullName>
        <ecNumber evidence="9">2.7.8.-</ecNumber>
    </submittedName>
</protein>
<dbReference type="GeneID" id="33896827"/>
<dbReference type="InterPro" id="IPR050559">
    <property type="entry name" value="P-Pant_transferase_sf"/>
</dbReference>
<evidence type="ECO:0000256" key="6">
    <source>
        <dbReference type="ARBA" id="ARBA00023194"/>
    </source>
</evidence>
<dbReference type="AlphaFoldDB" id="A0AAX2CFP5"/>
<evidence type="ECO:0000256" key="3">
    <source>
        <dbReference type="ARBA" id="ARBA00022679"/>
    </source>
</evidence>
<evidence type="ECO:0000313" key="10">
    <source>
        <dbReference type="Proteomes" id="UP000242164"/>
    </source>
</evidence>
<dbReference type="GO" id="GO:0017000">
    <property type="term" value="P:antibiotic biosynthetic process"/>
    <property type="evidence" value="ECO:0007669"/>
    <property type="project" value="UniProtKB-KW"/>
</dbReference>
<reference evidence="9 10" key="1">
    <citation type="submission" date="2016-08" db="EMBL/GenBank/DDBJ databases">
        <authorList>
            <person name="Loux V."/>
            <person name="Rue O."/>
        </authorList>
    </citation>
    <scope>NUCLEOTIDE SEQUENCE [LARGE SCALE GENOMIC DNA]</scope>
    <source>
        <strain evidence="9 10">AFSSA_08CEB44bac</strain>
    </source>
</reference>
<dbReference type="SUPFAM" id="SSF56214">
    <property type="entry name" value="4'-phosphopantetheinyl transferase"/>
    <property type="match status" value="2"/>
</dbReference>
<dbReference type="Gene3D" id="3.90.470.20">
    <property type="entry name" value="4'-phosphopantetheinyl transferase domain"/>
    <property type="match status" value="2"/>
</dbReference>
<gene>
    <name evidence="9" type="ORF">BCB44BAC_01656</name>
</gene>
<keyword evidence="3 9" id="KW-0808">Transferase</keyword>
<dbReference type="InterPro" id="IPR055066">
    <property type="entry name" value="AASDHPPT_N"/>
</dbReference>
<dbReference type="InterPro" id="IPR037143">
    <property type="entry name" value="4-PPantetheinyl_Trfase_dom_sf"/>
</dbReference>
<evidence type="ECO:0000256" key="2">
    <source>
        <dbReference type="ARBA" id="ARBA00010990"/>
    </source>
</evidence>
<evidence type="ECO:0000259" key="7">
    <source>
        <dbReference type="Pfam" id="PF01648"/>
    </source>
</evidence>
<comment type="cofactor">
    <cofactor evidence="1">
        <name>Mg(2+)</name>
        <dbReference type="ChEBI" id="CHEBI:18420"/>
    </cofactor>
</comment>
<organism evidence="9 10">
    <name type="scientific">Bacillus cytotoxicus</name>
    <dbReference type="NCBI Taxonomy" id="580165"/>
    <lineage>
        <taxon>Bacteria</taxon>
        <taxon>Bacillati</taxon>
        <taxon>Bacillota</taxon>
        <taxon>Bacilli</taxon>
        <taxon>Bacillales</taxon>
        <taxon>Bacillaceae</taxon>
        <taxon>Bacillus</taxon>
        <taxon>Bacillus cereus group</taxon>
    </lineage>
</organism>
<feature type="domain" description="4'-phosphopantetheinyl transferase N-terminal" evidence="8">
    <location>
        <begin position="14"/>
        <end position="99"/>
    </location>
</feature>
<comment type="caution">
    <text evidence="9">The sequence shown here is derived from an EMBL/GenBank/DDBJ whole genome shotgun (WGS) entry which is preliminary data.</text>
</comment>
<dbReference type="NCBIfam" id="TIGR00556">
    <property type="entry name" value="pantethn_trn"/>
    <property type="match status" value="1"/>
</dbReference>
<dbReference type="GO" id="GO:0000287">
    <property type="term" value="F:magnesium ion binding"/>
    <property type="evidence" value="ECO:0007669"/>
    <property type="project" value="InterPro"/>
</dbReference>
<dbReference type="GO" id="GO:0019878">
    <property type="term" value="P:lysine biosynthetic process via aminoadipic acid"/>
    <property type="evidence" value="ECO:0007669"/>
    <property type="project" value="TreeGrafter"/>
</dbReference>
<dbReference type="EC" id="2.7.8.-" evidence="9"/>
<comment type="similarity">
    <text evidence="2">Belongs to the P-Pant transferase superfamily. Gsp/Sfp/HetI/AcpT family.</text>
</comment>
<evidence type="ECO:0000256" key="1">
    <source>
        <dbReference type="ARBA" id="ARBA00001946"/>
    </source>
</evidence>
<dbReference type="GO" id="GO:0006633">
    <property type="term" value="P:fatty acid biosynthetic process"/>
    <property type="evidence" value="ECO:0007669"/>
    <property type="project" value="InterPro"/>
</dbReference>
<dbReference type="GO" id="GO:0008897">
    <property type="term" value="F:holo-[acyl-carrier-protein] synthase activity"/>
    <property type="evidence" value="ECO:0007669"/>
    <property type="project" value="InterPro"/>
</dbReference>
<keyword evidence="6" id="KW-0045">Antibiotic biosynthesis</keyword>
<proteinExistence type="inferred from homology"/>
<dbReference type="Pfam" id="PF01648">
    <property type="entry name" value="ACPS"/>
    <property type="match status" value="1"/>
</dbReference>